<evidence type="ECO:0000313" key="2">
    <source>
        <dbReference type="EMBL" id="MBB4101477.1"/>
    </source>
</evidence>
<dbReference type="AlphaFoldDB" id="A0A7W6JZT7"/>
<feature type="transmembrane region" description="Helical" evidence="1">
    <location>
        <begin position="77"/>
        <end position="99"/>
    </location>
</feature>
<dbReference type="EMBL" id="JACIEH010000007">
    <property type="protein sequence ID" value="MBB4101477.1"/>
    <property type="molecule type" value="Genomic_DNA"/>
</dbReference>
<evidence type="ECO:0000313" key="3">
    <source>
        <dbReference type="Proteomes" id="UP000557392"/>
    </source>
</evidence>
<sequence>MIALSFWALTLLCCAIAARYGGRHGIRIAIVYLLGCLATVPAAFLDRDWHHTALATFAVDAVVLMALWWVALKADRWFPLWVAGFHVVTVTSHIASLFVPGYMFEFYFVLQGFWSVPMLLVMAGGALLDRRAGVVDEPAAGDHARGWGFPAGTRTDERR</sequence>
<name>A0A7W6JZT7_9SPHN</name>
<accession>A0A7W6JZT7</accession>
<comment type="caution">
    <text evidence="2">The sequence shown here is derived from an EMBL/GenBank/DDBJ whole genome shotgun (WGS) entry which is preliminary data.</text>
</comment>
<dbReference type="Proteomes" id="UP000557392">
    <property type="component" value="Unassembled WGS sequence"/>
</dbReference>
<feature type="transmembrane region" description="Helical" evidence="1">
    <location>
        <begin position="106"/>
        <end position="128"/>
    </location>
</feature>
<feature type="transmembrane region" description="Helical" evidence="1">
    <location>
        <begin position="52"/>
        <end position="71"/>
    </location>
</feature>
<feature type="transmembrane region" description="Helical" evidence="1">
    <location>
        <begin position="27"/>
        <end position="45"/>
    </location>
</feature>
<keyword evidence="1" id="KW-1133">Transmembrane helix</keyword>
<keyword evidence="3" id="KW-1185">Reference proteome</keyword>
<gene>
    <name evidence="2" type="ORF">GGR46_005071</name>
</gene>
<protein>
    <submittedName>
        <fullName evidence="2">Uncharacterized protein</fullName>
    </submittedName>
</protein>
<reference evidence="2 3" key="1">
    <citation type="submission" date="2020-08" db="EMBL/GenBank/DDBJ databases">
        <title>Genomic Encyclopedia of Type Strains, Phase IV (KMG-IV): sequencing the most valuable type-strain genomes for metagenomic binning, comparative biology and taxonomic classification.</title>
        <authorList>
            <person name="Goeker M."/>
        </authorList>
    </citation>
    <scope>NUCLEOTIDE SEQUENCE [LARGE SCALE GENOMIC DNA]</scope>
    <source>
        <strain evidence="2 3">DSM 101806</strain>
    </source>
</reference>
<proteinExistence type="predicted"/>
<organism evidence="2 3">
    <name type="scientific">Sphingomonas kyeonggiensis</name>
    <dbReference type="NCBI Taxonomy" id="1268553"/>
    <lineage>
        <taxon>Bacteria</taxon>
        <taxon>Pseudomonadati</taxon>
        <taxon>Pseudomonadota</taxon>
        <taxon>Alphaproteobacteria</taxon>
        <taxon>Sphingomonadales</taxon>
        <taxon>Sphingomonadaceae</taxon>
        <taxon>Sphingomonas</taxon>
    </lineage>
</organism>
<dbReference type="RefSeq" id="WP_184000839.1">
    <property type="nucleotide sequence ID" value="NZ_JACIEH010000007.1"/>
</dbReference>
<evidence type="ECO:0000256" key="1">
    <source>
        <dbReference type="SAM" id="Phobius"/>
    </source>
</evidence>
<keyword evidence="1" id="KW-0812">Transmembrane</keyword>
<keyword evidence="1" id="KW-0472">Membrane</keyword>